<evidence type="ECO:0000256" key="3">
    <source>
        <dbReference type="ARBA" id="ARBA00022989"/>
    </source>
</evidence>
<feature type="domain" description="Rhodopsin" evidence="7">
    <location>
        <begin position="35"/>
        <end position="284"/>
    </location>
</feature>
<feature type="transmembrane region" description="Helical" evidence="6">
    <location>
        <begin position="91"/>
        <end position="116"/>
    </location>
</feature>
<dbReference type="EMBL" id="KZ824778">
    <property type="protein sequence ID" value="RAH84306.1"/>
    <property type="molecule type" value="Genomic_DNA"/>
</dbReference>
<name>A0A8T8X857_ASPJA</name>
<gene>
    <name evidence="8" type="ORF">BO86DRAFT_442622</name>
</gene>
<organism evidence="8 9">
    <name type="scientific">Aspergillus japonicus CBS 114.51</name>
    <dbReference type="NCBI Taxonomy" id="1448312"/>
    <lineage>
        <taxon>Eukaryota</taxon>
        <taxon>Fungi</taxon>
        <taxon>Dikarya</taxon>
        <taxon>Ascomycota</taxon>
        <taxon>Pezizomycotina</taxon>
        <taxon>Eurotiomycetes</taxon>
        <taxon>Eurotiomycetidae</taxon>
        <taxon>Eurotiales</taxon>
        <taxon>Aspergillaceae</taxon>
        <taxon>Aspergillus</taxon>
        <taxon>Aspergillus subgen. Circumdati</taxon>
    </lineage>
</organism>
<keyword evidence="4 6" id="KW-0472">Membrane</keyword>
<dbReference type="RefSeq" id="XP_025530200.1">
    <property type="nucleotide sequence ID" value="XM_025676321.1"/>
</dbReference>
<sequence length="356" mass="39318">MNLSSTEAASDDKGSTILIVLWPLTGLTTVVVTERMYIRAGLLHNLGVDDWLIVFSLLMGLVYCILTTINVGLGFGKHAWLLSAATVEHATFLNCFSFLFGIVSFTVPKLAVTAMLNRILNASHIQRVCLWTLSTLAAIVSGVCIVILFTMCDPPRALWQTSLVAEGKATCKNVWMLIDYAIFTGGWVALSGFVDLALAIYSSTVLMKLHMSLRKRLALCAALGLGSVATAMAIIKCTQLKGLADQEDYTYGTADLIIWTKLQSMESNIVIIASCIPTLQPFLELMLGNRTASSYNNSRNRYKRSNLPEYSHGSHSRRRWILLLTRWKARRISSLMRGEGRGRGVIRWGSFGGRMP</sequence>
<dbReference type="InterPro" id="IPR049326">
    <property type="entry name" value="Rhodopsin_dom_fungi"/>
</dbReference>
<dbReference type="Proteomes" id="UP000249497">
    <property type="component" value="Unassembled WGS sequence"/>
</dbReference>
<dbReference type="OrthoDB" id="5331848at2759"/>
<feature type="transmembrane region" description="Helical" evidence="6">
    <location>
        <begin position="217"/>
        <end position="235"/>
    </location>
</feature>
<evidence type="ECO:0000259" key="7">
    <source>
        <dbReference type="Pfam" id="PF20684"/>
    </source>
</evidence>
<comment type="subcellular location">
    <subcellularLocation>
        <location evidence="1">Membrane</location>
        <topology evidence="1">Multi-pass membrane protein</topology>
    </subcellularLocation>
</comment>
<dbReference type="InterPro" id="IPR052337">
    <property type="entry name" value="SAT4-like"/>
</dbReference>
<comment type="similarity">
    <text evidence="5">Belongs to the SAT4 family.</text>
</comment>
<evidence type="ECO:0000256" key="1">
    <source>
        <dbReference type="ARBA" id="ARBA00004141"/>
    </source>
</evidence>
<dbReference type="GO" id="GO:0016020">
    <property type="term" value="C:membrane"/>
    <property type="evidence" value="ECO:0007669"/>
    <property type="project" value="UniProtKB-SubCell"/>
</dbReference>
<evidence type="ECO:0000256" key="4">
    <source>
        <dbReference type="ARBA" id="ARBA00023136"/>
    </source>
</evidence>
<evidence type="ECO:0000313" key="8">
    <source>
        <dbReference type="EMBL" id="RAH84306.1"/>
    </source>
</evidence>
<feature type="transmembrane region" description="Helical" evidence="6">
    <location>
        <begin position="50"/>
        <end position="71"/>
    </location>
</feature>
<protein>
    <recommendedName>
        <fullName evidence="7">Rhodopsin domain-containing protein</fullName>
    </recommendedName>
</protein>
<keyword evidence="3 6" id="KW-1133">Transmembrane helix</keyword>
<evidence type="ECO:0000256" key="5">
    <source>
        <dbReference type="ARBA" id="ARBA00038359"/>
    </source>
</evidence>
<keyword evidence="9" id="KW-1185">Reference proteome</keyword>
<dbReference type="PANTHER" id="PTHR33048:SF155">
    <property type="entry name" value="INTEGRAL MEMBRANE PROTEIN"/>
    <property type="match status" value="1"/>
</dbReference>
<reference evidence="8 9" key="1">
    <citation type="submission" date="2018-02" db="EMBL/GenBank/DDBJ databases">
        <title>The genomes of Aspergillus section Nigri reveals drivers in fungal speciation.</title>
        <authorList>
            <consortium name="DOE Joint Genome Institute"/>
            <person name="Vesth T.C."/>
            <person name="Nybo J."/>
            <person name="Theobald S."/>
            <person name="Brandl J."/>
            <person name="Frisvad J.C."/>
            <person name="Nielsen K.F."/>
            <person name="Lyhne E.K."/>
            <person name="Kogle M.E."/>
            <person name="Kuo A."/>
            <person name="Riley R."/>
            <person name="Clum A."/>
            <person name="Nolan M."/>
            <person name="Lipzen A."/>
            <person name="Salamov A."/>
            <person name="Henrissat B."/>
            <person name="Wiebenga A."/>
            <person name="De vries R.P."/>
            <person name="Grigoriev I.V."/>
            <person name="Mortensen U.H."/>
            <person name="Andersen M.R."/>
            <person name="Baker S.E."/>
        </authorList>
    </citation>
    <scope>NUCLEOTIDE SEQUENCE [LARGE SCALE GENOMIC DNA]</scope>
    <source>
        <strain evidence="8 9">CBS 114.51</strain>
    </source>
</reference>
<dbReference type="Pfam" id="PF20684">
    <property type="entry name" value="Fung_rhodopsin"/>
    <property type="match status" value="1"/>
</dbReference>
<dbReference type="GeneID" id="37180014"/>
<feature type="transmembrane region" description="Helical" evidence="6">
    <location>
        <begin position="20"/>
        <end position="38"/>
    </location>
</feature>
<dbReference type="AlphaFoldDB" id="A0A8T8X857"/>
<evidence type="ECO:0000256" key="6">
    <source>
        <dbReference type="SAM" id="Phobius"/>
    </source>
</evidence>
<keyword evidence="2 6" id="KW-0812">Transmembrane</keyword>
<dbReference type="PANTHER" id="PTHR33048">
    <property type="entry name" value="PTH11-LIKE INTEGRAL MEMBRANE PROTEIN (AFU_ORTHOLOGUE AFUA_5G11245)"/>
    <property type="match status" value="1"/>
</dbReference>
<feature type="transmembrane region" description="Helical" evidence="6">
    <location>
        <begin position="180"/>
        <end position="205"/>
    </location>
</feature>
<evidence type="ECO:0000313" key="9">
    <source>
        <dbReference type="Proteomes" id="UP000249497"/>
    </source>
</evidence>
<feature type="transmembrane region" description="Helical" evidence="6">
    <location>
        <begin position="128"/>
        <end position="149"/>
    </location>
</feature>
<evidence type="ECO:0000256" key="2">
    <source>
        <dbReference type="ARBA" id="ARBA00022692"/>
    </source>
</evidence>
<accession>A0A8T8X857</accession>
<proteinExistence type="inferred from homology"/>